<protein>
    <submittedName>
        <fullName evidence="1">Uncharacterized protein</fullName>
    </submittedName>
</protein>
<proteinExistence type="predicted"/>
<accession>A0A0F9I0Y6</accession>
<reference evidence="1" key="1">
    <citation type="journal article" date="2015" name="Nature">
        <title>Complex archaea that bridge the gap between prokaryotes and eukaryotes.</title>
        <authorList>
            <person name="Spang A."/>
            <person name="Saw J.H."/>
            <person name="Jorgensen S.L."/>
            <person name="Zaremba-Niedzwiedzka K."/>
            <person name="Martijn J."/>
            <person name="Lind A.E."/>
            <person name="van Eijk R."/>
            <person name="Schleper C."/>
            <person name="Guy L."/>
            <person name="Ettema T.J."/>
        </authorList>
    </citation>
    <scope>NUCLEOTIDE SEQUENCE</scope>
</reference>
<dbReference type="EMBL" id="LAZR01022679">
    <property type="protein sequence ID" value="KKL81037.1"/>
    <property type="molecule type" value="Genomic_DNA"/>
</dbReference>
<comment type="caution">
    <text evidence="1">The sequence shown here is derived from an EMBL/GenBank/DDBJ whole genome shotgun (WGS) entry which is preliminary data.</text>
</comment>
<sequence>MSYKVIIHGLSLEFAEGEFKGSHIEQAEIMIANVNKVFKLDSKLKGNLTFTDLENQRGDVSITKGVMIEIVKE</sequence>
<gene>
    <name evidence="1" type="ORF">LCGC14_1998750</name>
</gene>
<organism evidence="1">
    <name type="scientific">marine sediment metagenome</name>
    <dbReference type="NCBI Taxonomy" id="412755"/>
    <lineage>
        <taxon>unclassified sequences</taxon>
        <taxon>metagenomes</taxon>
        <taxon>ecological metagenomes</taxon>
    </lineage>
</organism>
<name>A0A0F9I0Y6_9ZZZZ</name>
<evidence type="ECO:0000313" key="1">
    <source>
        <dbReference type="EMBL" id="KKL81037.1"/>
    </source>
</evidence>
<dbReference type="AlphaFoldDB" id="A0A0F9I0Y6"/>